<gene>
    <name evidence="2" type="ORF">ACMD2_01174</name>
</gene>
<name>A0A199UDJ8_ANACO</name>
<evidence type="ECO:0000313" key="3">
    <source>
        <dbReference type="Proteomes" id="UP000092600"/>
    </source>
</evidence>
<protein>
    <submittedName>
        <fullName evidence="2">Trafficking protein particle complex II-specific subunit 1</fullName>
    </submittedName>
</protein>
<dbReference type="PANTHER" id="PTHR13251">
    <property type="entry name" value="EPILEPSY HOLOPROSENCEPHALY CANDIDATE 1/TMEM1"/>
    <property type="match status" value="1"/>
</dbReference>
<dbReference type="GO" id="GO:0006891">
    <property type="term" value="P:intra-Golgi vesicle-mediated transport"/>
    <property type="evidence" value="ECO:0007669"/>
    <property type="project" value="TreeGrafter"/>
</dbReference>
<dbReference type="STRING" id="4615.A0A199UDJ8"/>
<evidence type="ECO:0000313" key="2">
    <source>
        <dbReference type="EMBL" id="OAY62625.1"/>
    </source>
</evidence>
<sequence length="461" mass="52458">MANYLAQFHTIKSSCDRLVIAVEDVSDLWPTVKESFEARLPLKKASLNNKTRNSVNVEKLLAEFILTTDARLRSRFPQEQSLFWFREPYATVVLVTCEDLDEFKTILKPRLKLIVQNDEREWFIVFVSKAHPSNDQACKMAKRVYAKLEVDFSSKKRERCCKLDLHGADESVWEDLDSKIVESIRNTLDRRVQFYEEEIRKLSEQRFMPIFSPLRFSAANALTGVRKRFFKGKTTISNVNAPGKHRDFGGLDKGDDRASLLNPGIKPLTQIVQDDSFREFEFRQYLFACQSKLLFALNRPLEVAARGYSFIISFSKTLSLHESSLPFCLREVWVITACVALIDSTTSNYDGGIVTPDAEKEFYRLQGDLYSLARVKFMRLAYLVGYGVEIERSPANSASLSMLPWPKPASWPVVPADGSAEILAKEKANDSSSKPKSKALQYLQEAIASRTFFASTRGQSA</sequence>
<dbReference type="GO" id="GO:1990071">
    <property type="term" value="C:TRAPPII protein complex"/>
    <property type="evidence" value="ECO:0007669"/>
    <property type="project" value="InterPro"/>
</dbReference>
<dbReference type="EMBL" id="LSRQ01008448">
    <property type="protein sequence ID" value="OAY62625.1"/>
    <property type="molecule type" value="Genomic_DNA"/>
</dbReference>
<proteinExistence type="predicted"/>
<comment type="caution">
    <text evidence="2">The sequence shown here is derived from an EMBL/GenBank/DDBJ whole genome shotgun (WGS) entry which is preliminary data.</text>
</comment>
<dbReference type="InterPro" id="IPR056913">
    <property type="entry name" value="TRAPPC10/Trs130_N"/>
</dbReference>
<dbReference type="InterPro" id="IPR045126">
    <property type="entry name" value="TRAPPC10/Trs130"/>
</dbReference>
<accession>A0A199UDJ8</accession>
<evidence type="ECO:0000259" key="1">
    <source>
        <dbReference type="Pfam" id="PF23036"/>
    </source>
</evidence>
<dbReference type="AlphaFoldDB" id="A0A199UDJ8"/>
<feature type="domain" description="TRAPPC10/Trs130 N-terminal" evidence="1">
    <location>
        <begin position="17"/>
        <end position="209"/>
    </location>
</feature>
<dbReference type="Proteomes" id="UP000092600">
    <property type="component" value="Unassembled WGS sequence"/>
</dbReference>
<dbReference type="PANTHER" id="PTHR13251:SF3">
    <property type="entry name" value="TRAFFICKING PROTEIN PARTICLE COMPLEX SUBUNIT 10"/>
    <property type="match status" value="1"/>
</dbReference>
<reference evidence="2 3" key="1">
    <citation type="journal article" date="2016" name="DNA Res.">
        <title>The draft genome of MD-2 pineapple using hybrid error correction of long reads.</title>
        <authorList>
            <person name="Redwan R.M."/>
            <person name="Saidin A."/>
            <person name="Kumar S.V."/>
        </authorList>
    </citation>
    <scope>NUCLEOTIDE SEQUENCE [LARGE SCALE GENOMIC DNA]</scope>
    <source>
        <strain evidence="3">cv. MD2</strain>
        <tissue evidence="2">Leaf</tissue>
    </source>
</reference>
<organism evidence="2 3">
    <name type="scientific">Ananas comosus</name>
    <name type="common">Pineapple</name>
    <name type="synonym">Ananas ananas</name>
    <dbReference type="NCBI Taxonomy" id="4615"/>
    <lineage>
        <taxon>Eukaryota</taxon>
        <taxon>Viridiplantae</taxon>
        <taxon>Streptophyta</taxon>
        <taxon>Embryophyta</taxon>
        <taxon>Tracheophyta</taxon>
        <taxon>Spermatophyta</taxon>
        <taxon>Magnoliopsida</taxon>
        <taxon>Liliopsida</taxon>
        <taxon>Poales</taxon>
        <taxon>Bromeliaceae</taxon>
        <taxon>Bromelioideae</taxon>
        <taxon>Ananas</taxon>
    </lineage>
</organism>
<dbReference type="GO" id="GO:0034498">
    <property type="term" value="P:early endosome to Golgi transport"/>
    <property type="evidence" value="ECO:0007669"/>
    <property type="project" value="TreeGrafter"/>
</dbReference>
<dbReference type="GO" id="GO:0005829">
    <property type="term" value="C:cytosol"/>
    <property type="evidence" value="ECO:0007669"/>
    <property type="project" value="GOC"/>
</dbReference>
<dbReference type="Pfam" id="PF23036">
    <property type="entry name" value="TRAPPC10_1st"/>
    <property type="match status" value="1"/>
</dbReference>